<reference evidence="2" key="1">
    <citation type="submission" date="2022-06" db="EMBL/GenBank/DDBJ databases">
        <title>Uncovering the hologenomic basis of an extraordinary plant invasion.</title>
        <authorList>
            <person name="Bieker V.C."/>
            <person name="Martin M.D."/>
            <person name="Gilbert T."/>
            <person name="Hodgins K."/>
            <person name="Battlay P."/>
            <person name="Petersen B."/>
            <person name="Wilson J."/>
        </authorList>
    </citation>
    <scope>NUCLEOTIDE SEQUENCE</scope>
    <source>
        <strain evidence="2">AA19_3_7</strain>
        <tissue evidence="2">Leaf</tissue>
    </source>
</reference>
<keyword evidence="3" id="KW-1185">Reference proteome</keyword>
<proteinExistence type="predicted"/>
<comment type="caution">
    <text evidence="2">The sequence shown here is derived from an EMBL/GenBank/DDBJ whole genome shotgun (WGS) entry which is preliminary data.</text>
</comment>
<name>A0AAD5GSJ4_AMBAR</name>
<accession>A0AAD5GSJ4</accession>
<evidence type="ECO:0000313" key="2">
    <source>
        <dbReference type="EMBL" id="KAI7750941.1"/>
    </source>
</evidence>
<dbReference type="PANTHER" id="PTHR48223:SF1">
    <property type="entry name" value="ABC TRANSMEMBRANE TYPE-1 DOMAIN-CONTAINING PROTEIN"/>
    <property type="match status" value="1"/>
</dbReference>
<sequence length="352" mass="39759">MDLLYLPLKGSYAASRPLSLKKGIEFKNSLVTFPIVKRTDIILLKQRSCLRVKVPSNRKSFKILSFKGNVQNDESGGREKGSKSSKNPVNLSYVPKDRNETLAESSKVENNPVTSASNTDETAAGSLAIQQLFRSWLTLLRAPSQSQIPDGTLEVGPSSNETVDTDHKIQNNGRNAILKAVWRGFLGLDPAIKMPPIIFIPMYLAVNMKYGPVVAKELTPLWICGPVIVALYIKIVQGLCMLYVYSFKQSVKVVKNLPVYYNYVRSGKLQETIHARLWLPVVNFRNLGYKEIWKRVKEWIVDKYLDYIESIWPHYCKLIRTDLRQEVGKNPILIWSSSRSGGLQAINGTEKV</sequence>
<dbReference type="EMBL" id="JAMZMK010006056">
    <property type="protein sequence ID" value="KAI7750941.1"/>
    <property type="molecule type" value="Genomic_DNA"/>
</dbReference>
<feature type="region of interest" description="Disordered" evidence="1">
    <location>
        <begin position="72"/>
        <end position="120"/>
    </location>
</feature>
<gene>
    <name evidence="2" type="ORF">M8C21_026922</name>
</gene>
<evidence type="ECO:0008006" key="4">
    <source>
        <dbReference type="Google" id="ProtNLM"/>
    </source>
</evidence>
<dbReference type="PANTHER" id="PTHR48223">
    <property type="entry name" value="DEFECTIVE 2759, PUTATIVE ISOFORM 1-RELATED"/>
    <property type="match status" value="1"/>
</dbReference>
<organism evidence="2 3">
    <name type="scientific">Ambrosia artemisiifolia</name>
    <name type="common">Common ragweed</name>
    <dbReference type="NCBI Taxonomy" id="4212"/>
    <lineage>
        <taxon>Eukaryota</taxon>
        <taxon>Viridiplantae</taxon>
        <taxon>Streptophyta</taxon>
        <taxon>Embryophyta</taxon>
        <taxon>Tracheophyta</taxon>
        <taxon>Spermatophyta</taxon>
        <taxon>Magnoliopsida</taxon>
        <taxon>eudicotyledons</taxon>
        <taxon>Gunneridae</taxon>
        <taxon>Pentapetalae</taxon>
        <taxon>asterids</taxon>
        <taxon>campanulids</taxon>
        <taxon>Asterales</taxon>
        <taxon>Asteraceae</taxon>
        <taxon>Asteroideae</taxon>
        <taxon>Heliantheae alliance</taxon>
        <taxon>Heliantheae</taxon>
        <taxon>Ambrosia</taxon>
    </lineage>
</organism>
<protein>
    <recommendedName>
        <fullName evidence="4">Embryo defective 2759</fullName>
    </recommendedName>
</protein>
<dbReference type="Proteomes" id="UP001206925">
    <property type="component" value="Unassembled WGS sequence"/>
</dbReference>
<feature type="compositionally biased region" description="Polar residues" evidence="1">
    <location>
        <begin position="102"/>
        <end position="120"/>
    </location>
</feature>
<dbReference type="AlphaFoldDB" id="A0AAD5GSJ4"/>
<evidence type="ECO:0000313" key="3">
    <source>
        <dbReference type="Proteomes" id="UP001206925"/>
    </source>
</evidence>
<evidence type="ECO:0000256" key="1">
    <source>
        <dbReference type="SAM" id="MobiDB-lite"/>
    </source>
</evidence>